<organism evidence="1 2">
    <name type="scientific">Olea europaea subsp. europaea</name>
    <dbReference type="NCBI Taxonomy" id="158383"/>
    <lineage>
        <taxon>Eukaryota</taxon>
        <taxon>Viridiplantae</taxon>
        <taxon>Streptophyta</taxon>
        <taxon>Embryophyta</taxon>
        <taxon>Tracheophyta</taxon>
        <taxon>Spermatophyta</taxon>
        <taxon>Magnoliopsida</taxon>
        <taxon>eudicotyledons</taxon>
        <taxon>Gunneridae</taxon>
        <taxon>Pentapetalae</taxon>
        <taxon>asterids</taxon>
        <taxon>lamiids</taxon>
        <taxon>Lamiales</taxon>
        <taxon>Oleaceae</taxon>
        <taxon>Oleeae</taxon>
        <taxon>Olea</taxon>
    </lineage>
</organism>
<dbReference type="AlphaFoldDB" id="A0A8S0U1W7"/>
<evidence type="ECO:0000313" key="2">
    <source>
        <dbReference type="Proteomes" id="UP000594638"/>
    </source>
</evidence>
<evidence type="ECO:0000313" key="1">
    <source>
        <dbReference type="EMBL" id="CAA3012899.1"/>
    </source>
</evidence>
<keyword evidence="2" id="KW-1185">Reference proteome</keyword>
<comment type="caution">
    <text evidence="1">The sequence shown here is derived from an EMBL/GenBank/DDBJ whole genome shotgun (WGS) entry which is preliminary data.</text>
</comment>
<dbReference type="Gramene" id="OE9A059934T1">
    <property type="protein sequence ID" value="OE9A059934C1"/>
    <property type="gene ID" value="OE9A059934"/>
</dbReference>
<sequence length="191" mass="21556">MAAAPDVGRRTRELDEVWVGLRAIRPFFLAGLGGRVRKKDGPFEVGPKMFNGNGNVQCMLLKVNCNEQNPMESIDGTLGGKIRPREFEGKLGQFAGILRVGREKGSRFLIEVKEYLRELGCFALWLRLLLRLWVEELDSWMMGYLHVPNQTSIRESIDDTLGGKMRLREFEGKPGQFAGILRVEGEKGFGL</sequence>
<protein>
    <submittedName>
        <fullName evidence="1">Uncharacterized protein</fullName>
    </submittedName>
</protein>
<reference evidence="1 2" key="1">
    <citation type="submission" date="2019-12" db="EMBL/GenBank/DDBJ databases">
        <authorList>
            <person name="Alioto T."/>
            <person name="Alioto T."/>
            <person name="Gomez Garrido J."/>
        </authorList>
    </citation>
    <scope>NUCLEOTIDE SEQUENCE [LARGE SCALE GENOMIC DNA]</scope>
</reference>
<dbReference type="Proteomes" id="UP000594638">
    <property type="component" value="Unassembled WGS sequence"/>
</dbReference>
<gene>
    <name evidence="1" type="ORF">OLEA9_A059934</name>
</gene>
<proteinExistence type="predicted"/>
<dbReference type="EMBL" id="CACTIH010007416">
    <property type="protein sequence ID" value="CAA3012899.1"/>
    <property type="molecule type" value="Genomic_DNA"/>
</dbReference>
<accession>A0A8S0U1W7</accession>
<name>A0A8S0U1W7_OLEEU</name>